<accession>A0A0N5CSH7</accession>
<protein>
    <submittedName>
        <fullName evidence="4">TPR_REGION domain-containing protein</fullName>
    </submittedName>
</protein>
<gene>
    <name evidence="2" type="ORF">TCLT_LOCUS3178</name>
</gene>
<dbReference type="OrthoDB" id="5791256at2759"/>
<dbReference type="EMBL" id="UYYF01001093">
    <property type="protein sequence ID" value="VDM99522.1"/>
    <property type="molecule type" value="Genomic_DNA"/>
</dbReference>
<dbReference type="WBParaSite" id="TCLT_0000317901-mRNA-1">
    <property type="protein sequence ID" value="TCLT_0000317901-mRNA-1"/>
    <property type="gene ID" value="TCLT_0000317901"/>
</dbReference>
<feature type="compositionally biased region" description="Polar residues" evidence="1">
    <location>
        <begin position="1"/>
        <end position="10"/>
    </location>
</feature>
<dbReference type="Gene3D" id="1.20.940.10">
    <property type="entry name" value="Functional domain of the splicing factor Prp18"/>
    <property type="match status" value="1"/>
</dbReference>
<evidence type="ECO:0000313" key="3">
    <source>
        <dbReference type="Proteomes" id="UP000276776"/>
    </source>
</evidence>
<evidence type="ECO:0000313" key="2">
    <source>
        <dbReference type="EMBL" id="VDM99522.1"/>
    </source>
</evidence>
<evidence type="ECO:0000256" key="1">
    <source>
        <dbReference type="SAM" id="MobiDB-lite"/>
    </source>
</evidence>
<reference evidence="2 3" key="2">
    <citation type="submission" date="2018-11" db="EMBL/GenBank/DDBJ databases">
        <authorList>
            <consortium name="Pathogen Informatics"/>
        </authorList>
    </citation>
    <scope>NUCLEOTIDE SEQUENCE [LARGE SCALE GENOMIC DNA]</scope>
</reference>
<keyword evidence="3" id="KW-1185">Reference proteome</keyword>
<dbReference type="Proteomes" id="UP000276776">
    <property type="component" value="Unassembled WGS sequence"/>
</dbReference>
<evidence type="ECO:0000313" key="4">
    <source>
        <dbReference type="WBParaSite" id="TCLT_0000317901-mRNA-1"/>
    </source>
</evidence>
<sequence length="170" mass="18640">EFSGSYSSPSLAHKAPPIEENPNALISIPPNAITENSKRPATSPFPSDFKAPIKAVGDVSLNGWQLVQFLIKATYRLPAGVTRDGIQLRINQLNELTSSGKVTDGCIKKLNFVVDALDRGLFEEAHQFFEQLLISFPTETRSSWAQGIRLLLNELKLPTRTASAGLGRHK</sequence>
<proteinExistence type="predicted"/>
<reference evidence="4" key="1">
    <citation type="submission" date="2017-02" db="UniProtKB">
        <authorList>
            <consortium name="WormBaseParasite"/>
        </authorList>
    </citation>
    <scope>IDENTIFICATION</scope>
</reference>
<organism evidence="4">
    <name type="scientific">Thelazia callipaeda</name>
    <name type="common">Oriental eyeworm</name>
    <name type="synonym">Parasitic nematode</name>
    <dbReference type="NCBI Taxonomy" id="103827"/>
    <lineage>
        <taxon>Eukaryota</taxon>
        <taxon>Metazoa</taxon>
        <taxon>Ecdysozoa</taxon>
        <taxon>Nematoda</taxon>
        <taxon>Chromadorea</taxon>
        <taxon>Rhabditida</taxon>
        <taxon>Spirurina</taxon>
        <taxon>Spiruromorpha</taxon>
        <taxon>Thelazioidea</taxon>
        <taxon>Thelaziidae</taxon>
        <taxon>Thelazia</taxon>
    </lineage>
</organism>
<dbReference type="OMA" id="ELMPFLF"/>
<dbReference type="AlphaFoldDB" id="A0A0N5CSH7"/>
<feature type="region of interest" description="Disordered" evidence="1">
    <location>
        <begin position="1"/>
        <end position="26"/>
    </location>
</feature>
<name>A0A0N5CSH7_THECL</name>